<keyword evidence="3" id="KW-1015">Disulfide bond</keyword>
<reference evidence="7 8" key="1">
    <citation type="submission" date="2019-08" db="EMBL/GenBank/DDBJ databases">
        <title>Archangium and Cystobacter genomes.</title>
        <authorList>
            <person name="Chen I.-C.K."/>
            <person name="Wielgoss S."/>
        </authorList>
    </citation>
    <scope>NUCLEOTIDE SEQUENCE [LARGE SCALE GENOMIC DNA]</scope>
    <source>
        <strain evidence="7 8">Cbm 6</strain>
    </source>
</reference>
<feature type="compositionally biased region" description="Pro residues" evidence="4">
    <location>
        <begin position="594"/>
        <end position="605"/>
    </location>
</feature>
<dbReference type="Pfam" id="PF19077">
    <property type="entry name" value="Big_13"/>
    <property type="match status" value="1"/>
</dbReference>
<accession>A0ABY9X7R8</accession>
<evidence type="ECO:0000256" key="4">
    <source>
        <dbReference type="SAM" id="MobiDB-lite"/>
    </source>
</evidence>
<dbReference type="PANTHER" id="PTHR46130:SF3">
    <property type="entry name" value="CHROMOSOME UNDETERMINED SCAFFOLD_33, WHOLE GENOME SHOTGUN SEQUENCE"/>
    <property type="match status" value="1"/>
</dbReference>
<dbReference type="EMBL" id="CP043494">
    <property type="protein sequence ID" value="WNG51453.1"/>
    <property type="molecule type" value="Genomic_DNA"/>
</dbReference>
<feature type="region of interest" description="Disordered" evidence="4">
    <location>
        <begin position="590"/>
        <end position="612"/>
    </location>
</feature>
<evidence type="ECO:0000256" key="5">
    <source>
        <dbReference type="SAM" id="Phobius"/>
    </source>
</evidence>
<evidence type="ECO:0000313" key="7">
    <source>
        <dbReference type="EMBL" id="WNG51453.1"/>
    </source>
</evidence>
<feature type="transmembrane region" description="Helical" evidence="5">
    <location>
        <begin position="608"/>
        <end position="631"/>
    </location>
</feature>
<keyword evidence="5" id="KW-1133">Transmembrane helix</keyword>
<feature type="region of interest" description="Disordered" evidence="4">
    <location>
        <begin position="482"/>
        <end position="527"/>
    </location>
</feature>
<feature type="compositionally biased region" description="Polar residues" evidence="4">
    <location>
        <begin position="426"/>
        <end position="444"/>
    </location>
</feature>
<dbReference type="Proteomes" id="UP001611383">
    <property type="component" value="Chromosome"/>
</dbReference>
<protein>
    <submittedName>
        <fullName evidence="7">DUF4215 domain-containing protein</fullName>
    </submittedName>
</protein>
<keyword evidence="2" id="KW-0677">Repeat</keyword>
<keyword evidence="5" id="KW-0472">Membrane</keyword>
<gene>
    <name evidence="7" type="ORF">F0U60_50500</name>
</gene>
<evidence type="ECO:0000256" key="3">
    <source>
        <dbReference type="ARBA" id="ARBA00023157"/>
    </source>
</evidence>
<dbReference type="InterPro" id="IPR044016">
    <property type="entry name" value="Big_13"/>
</dbReference>
<evidence type="ECO:0000256" key="2">
    <source>
        <dbReference type="ARBA" id="ARBA00022737"/>
    </source>
</evidence>
<feature type="region of interest" description="Disordered" evidence="4">
    <location>
        <begin position="420"/>
        <end position="447"/>
    </location>
</feature>
<organism evidence="7 8">
    <name type="scientific">Archangium minus</name>
    <dbReference type="NCBI Taxonomy" id="83450"/>
    <lineage>
        <taxon>Bacteria</taxon>
        <taxon>Pseudomonadati</taxon>
        <taxon>Myxococcota</taxon>
        <taxon>Myxococcia</taxon>
        <taxon>Myxococcales</taxon>
        <taxon>Cystobacterineae</taxon>
        <taxon>Archangiaceae</taxon>
        <taxon>Archangium</taxon>
    </lineage>
</organism>
<keyword evidence="8" id="KW-1185">Reference proteome</keyword>
<dbReference type="Pfam" id="PF13948">
    <property type="entry name" value="DUF4215"/>
    <property type="match status" value="3"/>
</dbReference>
<evidence type="ECO:0000259" key="6">
    <source>
        <dbReference type="Pfam" id="PF19077"/>
    </source>
</evidence>
<feature type="compositionally biased region" description="Polar residues" evidence="4">
    <location>
        <begin position="497"/>
        <end position="514"/>
    </location>
</feature>
<dbReference type="NCBIfam" id="TIGR02232">
    <property type="entry name" value="myxo_disulf_rpt"/>
    <property type="match status" value="3"/>
</dbReference>
<sequence length="637" mass="65742">MDTCVNETLPREPVTVKPSRAGLSAAALTFALLATLTGCGGTELSGPTSSEPTQERTSALVSTCGNGKIEEVEQCDDANTTAGDGCSPTCTLEAHANCGNGTIDDFEHCDDGNTTAGDGCSATCTLEAGYNCIANLASPSGPVTCAVTCGDGVKAEAEECDDGNTTSGDGCSSTCVRESAFNCQNTNVSAFFTRRGRSECTKVSNLNSPVGLPEASTQPLLSVPGRYRIQYVSGAASFSNNENWRPGIMGVNYSSATGPQNFSRGYTAGYTTRTEALSQAIRNLPTLRQDFDAITGDVRVAFIDTDCDNGNNSENTITYRVDSVSICQLPPVITDPPSGDTSGATVVGTGTPGATVNVYVGGSTTPSCTAVVDATGRWTCNLVGVTPGTQTITPTSTIVSATVPGNPVTFRYDDTELEAPIITGPPNGSVTSNTTPPISGTSEPGTTVTVREGTTVICTAITNASGAWTCTPTTALAQGPHTVTATATRPSGGDPSPESNSDTFTIDNQPPDTSIDQKPDSSTENTTAEFTYSSNETDVTYECELDGQGWAPCASTYTVTPGQHTLRVRATDKAGNVDPSPAEYTWTVTEPVTEPEPPPEPPAGEPPVFGGGGCSAAPVSSWLALLGLLGLRRRSRR</sequence>
<dbReference type="InterPro" id="IPR013783">
    <property type="entry name" value="Ig-like_fold"/>
</dbReference>
<keyword evidence="1" id="KW-0732">Signal</keyword>
<evidence type="ECO:0000313" key="8">
    <source>
        <dbReference type="Proteomes" id="UP001611383"/>
    </source>
</evidence>
<evidence type="ECO:0000256" key="1">
    <source>
        <dbReference type="ARBA" id="ARBA00022729"/>
    </source>
</evidence>
<dbReference type="InterPro" id="IPR043543">
    <property type="entry name" value="PAPPA/PAPPA2"/>
</dbReference>
<dbReference type="NCBIfam" id="NF033510">
    <property type="entry name" value="Ca_tandemer"/>
    <property type="match status" value="1"/>
</dbReference>
<feature type="domain" description="Bacterial Ig-like" evidence="6">
    <location>
        <begin position="423"/>
        <end position="507"/>
    </location>
</feature>
<keyword evidence="5" id="KW-0812">Transmembrane</keyword>
<dbReference type="InterPro" id="IPR011936">
    <property type="entry name" value="Myxo_disulph_rpt"/>
</dbReference>
<proteinExistence type="predicted"/>
<dbReference type="Gene3D" id="2.60.40.10">
    <property type="entry name" value="Immunoglobulins"/>
    <property type="match status" value="3"/>
</dbReference>
<name>A0ABY9X7R8_9BACT</name>
<dbReference type="PANTHER" id="PTHR46130">
    <property type="entry name" value="LAMGL DOMAIN-CONTAINING PROTEIN"/>
    <property type="match status" value="1"/>
</dbReference>